<dbReference type="EMBL" id="FOZK01000003">
    <property type="protein sequence ID" value="SFS07649.1"/>
    <property type="molecule type" value="Genomic_DNA"/>
</dbReference>
<dbReference type="Proteomes" id="UP000199062">
    <property type="component" value="Unassembled WGS sequence"/>
</dbReference>
<dbReference type="SUPFAM" id="SSF47240">
    <property type="entry name" value="Ferritin-like"/>
    <property type="match status" value="2"/>
</dbReference>
<dbReference type="InterPro" id="IPR052965">
    <property type="entry name" value="Pigment-catalase-like"/>
</dbReference>
<gene>
    <name evidence="2" type="ORF">SAMN05216559_3261</name>
</gene>
<reference evidence="2 3" key="1">
    <citation type="submission" date="2016-10" db="EMBL/GenBank/DDBJ databases">
        <authorList>
            <person name="de Groot N.N."/>
        </authorList>
    </citation>
    <scope>NUCLEOTIDE SEQUENCE [LARGE SCALE GENOMIC DNA]</scope>
    <source>
        <strain evidence="2 3">CGMCC 1.10457</strain>
    </source>
</reference>
<evidence type="ECO:0000256" key="1">
    <source>
        <dbReference type="SAM" id="MobiDB-lite"/>
    </source>
</evidence>
<name>A0A1I6LW43_9EURY</name>
<dbReference type="AlphaFoldDB" id="A0A1I6LW43"/>
<dbReference type="STRING" id="767519.SAMN05216559_3261"/>
<dbReference type="InterPro" id="IPR006311">
    <property type="entry name" value="TAT_signal"/>
</dbReference>
<protein>
    <submittedName>
        <fullName evidence="2">Ferritin-like domain-containing protein</fullName>
    </submittedName>
</protein>
<evidence type="ECO:0000313" key="3">
    <source>
        <dbReference type="Proteomes" id="UP000199062"/>
    </source>
</evidence>
<dbReference type="OrthoDB" id="201781at2157"/>
<dbReference type="PANTHER" id="PTHR31694">
    <property type="entry name" value="DESICCATION-LIKE PROTEIN"/>
    <property type="match status" value="1"/>
</dbReference>
<keyword evidence="3" id="KW-1185">Reference proteome</keyword>
<sequence>MVRDDPSDADKRAQNDAESIRDYVTTRRRLLAGTAGIGAAMLAGCQGSDSSGTSTEPATAMDTDTPTETPSETETSTAEPLHPDVDVLNYALTLEHLEHAFYRDGLDTFAEDELTNADVLEPFGETVRMEVPDRMATIRDHEQAHVETIVEVVGQLGGDAVGEAAYDFGYETPSEFLAVAKALENTGVAAYKGAAPAVTSNDVLPSALAVHSVEARHASFLNLLTDSSPFPRAFGEAKSMDEVIDIAGDFITTELGDLGGRAGEDPTADRKMEDDNSDVDVLNYALTLEHLEHAFYRDGLEMFADDDITGADVLSEFDDDLRTSVPDRLAVIRDHEKAHVDAIGETVEKLGGTPVEEAAYDFGYETPSEFLAVGKALENTGVAAYAGAAPTVENDGVFEAAAAIHDVEARHASFLNELNTASPFPDAFDGAKTMDEVTEIASRFITSE</sequence>
<accession>A0A1I6LW43</accession>
<dbReference type="InterPro" id="IPR012347">
    <property type="entry name" value="Ferritin-like"/>
</dbReference>
<feature type="region of interest" description="Disordered" evidence="1">
    <location>
        <begin position="46"/>
        <end position="81"/>
    </location>
</feature>
<dbReference type="PANTHER" id="PTHR31694:SF26">
    <property type="entry name" value="OS05G0151100 PROTEIN"/>
    <property type="match status" value="1"/>
</dbReference>
<proteinExistence type="predicted"/>
<dbReference type="PROSITE" id="PS51318">
    <property type="entry name" value="TAT"/>
    <property type="match status" value="1"/>
</dbReference>
<dbReference type="Gene3D" id="1.20.1260.10">
    <property type="match status" value="2"/>
</dbReference>
<feature type="region of interest" description="Disordered" evidence="1">
    <location>
        <begin position="1"/>
        <end position="23"/>
    </location>
</feature>
<evidence type="ECO:0000313" key="2">
    <source>
        <dbReference type="EMBL" id="SFS07649.1"/>
    </source>
</evidence>
<dbReference type="Pfam" id="PF13668">
    <property type="entry name" value="Ferritin_2"/>
    <property type="match status" value="2"/>
</dbReference>
<organism evidence="2 3">
    <name type="scientific">Halomicrobium zhouii</name>
    <dbReference type="NCBI Taxonomy" id="767519"/>
    <lineage>
        <taxon>Archaea</taxon>
        <taxon>Methanobacteriati</taxon>
        <taxon>Methanobacteriota</taxon>
        <taxon>Stenosarchaea group</taxon>
        <taxon>Halobacteria</taxon>
        <taxon>Halobacteriales</taxon>
        <taxon>Haloarculaceae</taxon>
        <taxon>Halomicrobium</taxon>
    </lineage>
</organism>
<feature type="compositionally biased region" description="Low complexity" evidence="1">
    <location>
        <begin position="62"/>
        <end position="77"/>
    </location>
</feature>
<dbReference type="CDD" id="cd00657">
    <property type="entry name" value="Ferritin_like"/>
    <property type="match status" value="2"/>
</dbReference>
<feature type="compositionally biased region" description="Polar residues" evidence="1">
    <location>
        <begin position="47"/>
        <end position="57"/>
    </location>
</feature>
<dbReference type="RefSeq" id="WP_089817631.1">
    <property type="nucleotide sequence ID" value="NZ_FOZK01000003.1"/>
</dbReference>
<dbReference type="InterPro" id="IPR009078">
    <property type="entry name" value="Ferritin-like_SF"/>
</dbReference>